<proteinExistence type="predicted"/>
<accession>B3T5R0</accession>
<dbReference type="GO" id="GO:0032259">
    <property type="term" value="P:methylation"/>
    <property type="evidence" value="ECO:0007669"/>
    <property type="project" value="UniProtKB-KW"/>
</dbReference>
<sequence>MDFDPHCSQKFEEKTHSANWFAKKFNYFTLLPNLSKAESLHLLGRFAKITRNVKCAHDEMEILSAAFEILSIPKNIEGHILEAGCFKGGSAAKFSILAKMLNRKLYLFDSFEGLPENSENHDTDIVGDRLPACLECQYCKEGKEYLCENGVYQGGTYKGSLDEVKNNIETYGEFAVCNYVKGYFEDTISKFTENIAFAYLDVDLASSTRTCLKYIYPLLSKGGTIMSQDGYIPLVVNVFNDNDFWQNEVGVPKPTIEGLGSRKIITITKR</sequence>
<dbReference type="InterPro" id="IPR008884">
    <property type="entry name" value="TylF_MeTrfase"/>
</dbReference>
<dbReference type="EMBL" id="EU016612">
    <property type="protein sequence ID" value="ABZ07919.1"/>
    <property type="molecule type" value="Genomic_DNA"/>
</dbReference>
<dbReference type="SUPFAM" id="SSF50129">
    <property type="entry name" value="GroES-like"/>
    <property type="match status" value="1"/>
</dbReference>
<dbReference type="AlphaFoldDB" id="B3T5R0"/>
<dbReference type="GO" id="GO:0008168">
    <property type="term" value="F:methyltransferase activity"/>
    <property type="evidence" value="ECO:0007669"/>
    <property type="project" value="UniProtKB-KW"/>
</dbReference>
<dbReference type="PANTHER" id="PTHR40036">
    <property type="entry name" value="MACROCIN O-METHYLTRANSFERASE"/>
    <property type="match status" value="1"/>
</dbReference>
<organism evidence="1">
    <name type="scientific">uncultured marine microorganism HF4000_ANIW141K23</name>
    <dbReference type="NCBI Taxonomy" id="455538"/>
    <lineage>
        <taxon>unclassified sequences</taxon>
        <taxon>environmental samples</taxon>
    </lineage>
</organism>
<dbReference type="PANTHER" id="PTHR40036:SF1">
    <property type="entry name" value="MACROCIN O-METHYLTRANSFERASE"/>
    <property type="match status" value="1"/>
</dbReference>
<dbReference type="SUPFAM" id="SSF53335">
    <property type="entry name" value="S-adenosyl-L-methionine-dependent methyltransferases"/>
    <property type="match status" value="1"/>
</dbReference>
<dbReference type="Pfam" id="PF05711">
    <property type="entry name" value="TylF"/>
    <property type="match status" value="2"/>
</dbReference>
<keyword evidence="1" id="KW-0808">Transferase</keyword>
<name>B3T5R0_9ZZZZ</name>
<dbReference type="Gene3D" id="3.40.50.150">
    <property type="entry name" value="Vaccinia Virus protein VP39"/>
    <property type="match status" value="1"/>
</dbReference>
<protein>
    <submittedName>
        <fullName evidence="1">Putative Macrocin-O-methyltransferase (TylF)</fullName>
    </submittedName>
</protein>
<dbReference type="InterPro" id="IPR029063">
    <property type="entry name" value="SAM-dependent_MTases_sf"/>
</dbReference>
<reference evidence="1" key="1">
    <citation type="journal article" date="2008" name="ISME J.">
        <title>Genomic patterns of recombination, clonal divergence and environment in marine microbial populations.</title>
        <authorList>
            <person name="Konstantinidis K.T."/>
            <person name="Delong E.F."/>
        </authorList>
    </citation>
    <scope>NUCLEOTIDE SEQUENCE</scope>
</reference>
<keyword evidence="1" id="KW-0489">Methyltransferase</keyword>
<dbReference type="InterPro" id="IPR011032">
    <property type="entry name" value="GroES-like_sf"/>
</dbReference>
<evidence type="ECO:0000313" key="1">
    <source>
        <dbReference type="EMBL" id="ABZ07919.1"/>
    </source>
</evidence>
<gene>
    <name evidence="1" type="ORF">ALOHA_HF4000ANIW141K23ctg1g29</name>
</gene>